<dbReference type="EMBL" id="JAHQCS010000174">
    <property type="protein sequence ID" value="MBU9714373.1"/>
    <property type="molecule type" value="Genomic_DNA"/>
</dbReference>
<evidence type="ECO:0000259" key="1">
    <source>
        <dbReference type="Pfam" id="PF22205"/>
    </source>
</evidence>
<proteinExistence type="predicted"/>
<organism evidence="2 3">
    <name type="scientific">Evansella tamaricis</name>
    <dbReference type="NCBI Taxonomy" id="2069301"/>
    <lineage>
        <taxon>Bacteria</taxon>
        <taxon>Bacillati</taxon>
        <taxon>Bacillota</taxon>
        <taxon>Bacilli</taxon>
        <taxon>Bacillales</taxon>
        <taxon>Bacillaceae</taxon>
        <taxon>Evansella</taxon>
    </lineage>
</organism>
<dbReference type="InterPro" id="IPR014082">
    <property type="entry name" value="CRISPR-assoc_prot_Cas02710"/>
</dbReference>
<dbReference type="InterPro" id="IPR054008">
    <property type="entry name" value="Csm6_6H"/>
</dbReference>
<dbReference type="Pfam" id="PF09670">
    <property type="entry name" value="Cas_Cas02710"/>
    <property type="match status" value="1"/>
</dbReference>
<evidence type="ECO:0000313" key="2">
    <source>
        <dbReference type="EMBL" id="MBU9714373.1"/>
    </source>
</evidence>
<dbReference type="Pfam" id="PF22205">
    <property type="entry name" value="Csm6_6H"/>
    <property type="match status" value="1"/>
</dbReference>
<sequence>METFQEKSKFYLEIHSKDRKAATDYYQEHLFQQVMEQFLQKVQHARETGKHPYDYEYLIMPVGHDIHPLVLWINSLKPKNVFFICSPETEENVDIIGELTGLRLTQVEHAKVRGSDVKDVYGKIKDYIRNKQIDQADFNKIAIDITGGMKSMVSGCTLAANHLGIDILYIENNGHFPGHKEPQPGLELPTILEDPLEVFGDRDLRTAINKFNSEDFETAIEIFKTIQDRVVNPKPYQAYEHLATGYSHLESMRFREAGEHITKTIRISELLNLKEIPTLKLTNQLIAIEPLTKIHELSDERILKDGKTYWHLFGYLFLMANHYRKQHKADIAALLIYRCLEMITQRLLLLNLDISPFNPDYNKLYAGDLMDKVNEVAKDTFYEYRKIKSFGPKIGLMQGLLILKASEEHLIKDIDLKMMNNFITLRNKSRLAHGFELLQQERVDEFYHRIRGLNNKIWNEHRQEIKEQRSFEEFSKHFGFVNIELNK</sequence>
<name>A0ABS6JL34_9BACI</name>
<gene>
    <name evidence="2" type="ORF">KS419_21765</name>
</gene>
<keyword evidence="3" id="KW-1185">Reference proteome</keyword>
<dbReference type="RefSeq" id="WP_217068885.1">
    <property type="nucleotide sequence ID" value="NZ_JAHQCS010000174.1"/>
</dbReference>
<reference evidence="2 3" key="1">
    <citation type="submission" date="2021-06" db="EMBL/GenBank/DDBJ databases">
        <title>Bacillus sp. RD4P76, an endophyte from a halophyte.</title>
        <authorList>
            <person name="Sun J.-Q."/>
        </authorList>
    </citation>
    <scope>NUCLEOTIDE SEQUENCE [LARGE SCALE GENOMIC DNA]</scope>
    <source>
        <strain evidence="2 3">CGMCC 1.15917</strain>
    </source>
</reference>
<dbReference type="Proteomes" id="UP000784880">
    <property type="component" value="Unassembled WGS sequence"/>
</dbReference>
<evidence type="ECO:0000313" key="3">
    <source>
        <dbReference type="Proteomes" id="UP000784880"/>
    </source>
</evidence>
<feature type="domain" description="Csm6 6H" evidence="1">
    <location>
        <begin position="199"/>
        <end position="270"/>
    </location>
</feature>
<comment type="caution">
    <text evidence="2">The sequence shown here is derived from an EMBL/GenBank/DDBJ whole genome shotgun (WGS) entry which is preliminary data.</text>
</comment>
<accession>A0ABS6JL34</accession>
<protein>
    <submittedName>
        <fullName evidence="2">TIGR02710 family CRISPR-associated protein</fullName>
    </submittedName>
</protein>
<dbReference type="NCBIfam" id="TIGR02710">
    <property type="entry name" value="TIGR02710 family CRISPR-associated CARF protein"/>
    <property type="match status" value="1"/>
</dbReference>